<dbReference type="AlphaFoldDB" id="A0A223HYV4"/>
<dbReference type="PRINTS" id="PR00727">
    <property type="entry name" value="LEADERPTASE"/>
</dbReference>
<dbReference type="SUPFAM" id="SSF51306">
    <property type="entry name" value="LexA/Signal peptidase"/>
    <property type="match status" value="1"/>
</dbReference>
<name>A0A223HYV4_THETR</name>
<evidence type="ECO:0000256" key="1">
    <source>
        <dbReference type="ARBA" id="ARBA00000677"/>
    </source>
</evidence>
<keyword evidence="5 6" id="KW-0378">Hydrolase</keyword>
<evidence type="ECO:0000313" key="7">
    <source>
        <dbReference type="EMBL" id="AST57465.1"/>
    </source>
</evidence>
<dbReference type="RefSeq" id="WP_013296603.1">
    <property type="nucleotide sequence ID" value="NZ_CP016893.1"/>
</dbReference>
<evidence type="ECO:0000313" key="8">
    <source>
        <dbReference type="Proteomes" id="UP000214975"/>
    </source>
</evidence>
<dbReference type="GeneID" id="93862928"/>
<dbReference type="EC" id="3.4.21.89" evidence="4 6"/>
<keyword evidence="6" id="KW-1133">Transmembrane helix</keyword>
<reference evidence="7 8" key="1">
    <citation type="submission" date="2016-08" db="EMBL/GenBank/DDBJ databases">
        <title>A novel genetic cassette of butanologenic Thermoanaerobacterium thermosaccharolyticum that directly convert cellulose to butanol.</title>
        <authorList>
            <person name="Li T."/>
            <person name="He J."/>
        </authorList>
    </citation>
    <scope>NUCLEOTIDE SEQUENCE [LARGE SCALE GENOMIC DNA]</scope>
    <source>
        <strain evidence="7 8">TG57</strain>
    </source>
</reference>
<dbReference type="GO" id="GO:0005886">
    <property type="term" value="C:plasma membrane"/>
    <property type="evidence" value="ECO:0007669"/>
    <property type="project" value="UniProtKB-SubCell"/>
</dbReference>
<dbReference type="EMBL" id="CP016893">
    <property type="protein sequence ID" value="AST57465.1"/>
    <property type="molecule type" value="Genomic_DNA"/>
</dbReference>
<dbReference type="PANTHER" id="PTHR43390">
    <property type="entry name" value="SIGNAL PEPTIDASE I"/>
    <property type="match status" value="1"/>
</dbReference>
<proteinExistence type="inferred from homology"/>
<keyword evidence="6" id="KW-0645">Protease</keyword>
<dbReference type="Gene3D" id="2.10.109.10">
    <property type="entry name" value="Umud Fragment, subunit A"/>
    <property type="match status" value="1"/>
</dbReference>
<gene>
    <name evidence="7" type="ORF">Thert_01408</name>
</gene>
<protein>
    <recommendedName>
        <fullName evidence="4 6">Signal peptidase I</fullName>
        <ecNumber evidence="4 6">3.4.21.89</ecNumber>
    </recommendedName>
</protein>
<dbReference type="CDD" id="cd06530">
    <property type="entry name" value="S26_SPase_I"/>
    <property type="match status" value="1"/>
</dbReference>
<evidence type="ECO:0000256" key="3">
    <source>
        <dbReference type="ARBA" id="ARBA00009370"/>
    </source>
</evidence>
<evidence type="ECO:0000256" key="5">
    <source>
        <dbReference type="ARBA" id="ARBA00022801"/>
    </source>
</evidence>
<keyword evidence="6" id="KW-0812">Transmembrane</keyword>
<dbReference type="InterPro" id="IPR019758">
    <property type="entry name" value="Pept_S26A_signal_pept_1_CS"/>
</dbReference>
<dbReference type="PROSITE" id="PS00761">
    <property type="entry name" value="SPASE_I_3"/>
    <property type="match status" value="1"/>
</dbReference>
<dbReference type="Pfam" id="PF10502">
    <property type="entry name" value="Peptidase_S26"/>
    <property type="match status" value="1"/>
</dbReference>
<dbReference type="Proteomes" id="UP000214975">
    <property type="component" value="Chromosome"/>
</dbReference>
<evidence type="ECO:0000256" key="6">
    <source>
        <dbReference type="RuleBase" id="RU362042"/>
    </source>
</evidence>
<accession>A0A223HYV4</accession>
<dbReference type="GO" id="GO:0009003">
    <property type="term" value="F:signal peptidase activity"/>
    <property type="evidence" value="ECO:0007669"/>
    <property type="project" value="UniProtKB-EC"/>
</dbReference>
<evidence type="ECO:0000256" key="2">
    <source>
        <dbReference type="ARBA" id="ARBA00004401"/>
    </source>
</evidence>
<dbReference type="InterPro" id="IPR019533">
    <property type="entry name" value="Peptidase_S26"/>
</dbReference>
<dbReference type="InterPro" id="IPR036286">
    <property type="entry name" value="LexA/Signal_pep-like_sf"/>
</dbReference>
<dbReference type="PANTHER" id="PTHR43390:SF1">
    <property type="entry name" value="CHLOROPLAST PROCESSING PEPTIDASE"/>
    <property type="match status" value="1"/>
</dbReference>
<keyword evidence="6" id="KW-0472">Membrane</keyword>
<comment type="catalytic activity">
    <reaction evidence="1 6">
        <text>Cleavage of hydrophobic, N-terminal signal or leader sequences from secreted and periplasmic proteins.</text>
        <dbReference type="EC" id="3.4.21.89"/>
    </reaction>
</comment>
<dbReference type="OMA" id="DNRANSW"/>
<dbReference type="PROSITE" id="PS00760">
    <property type="entry name" value="SPASE_I_2"/>
    <property type="match status" value="1"/>
</dbReference>
<comment type="similarity">
    <text evidence="3 6">Belongs to the peptidase S26 family.</text>
</comment>
<organism evidence="7 8">
    <name type="scientific">Thermoanaerobacterium thermosaccharolyticum</name>
    <name type="common">Clostridium thermosaccharolyticum</name>
    <dbReference type="NCBI Taxonomy" id="1517"/>
    <lineage>
        <taxon>Bacteria</taxon>
        <taxon>Bacillati</taxon>
        <taxon>Bacillota</taxon>
        <taxon>Clostridia</taxon>
        <taxon>Thermoanaerobacterales</taxon>
        <taxon>Thermoanaerobacteraceae</taxon>
        <taxon>Thermoanaerobacterium</taxon>
    </lineage>
</organism>
<comment type="subcellular location">
    <subcellularLocation>
        <location evidence="2">Cell membrane</location>
        <topology evidence="2">Single-pass type II membrane protein</topology>
    </subcellularLocation>
    <subcellularLocation>
        <location evidence="6">Membrane</location>
        <topology evidence="6">Single-pass type II membrane protein</topology>
    </subcellularLocation>
</comment>
<evidence type="ECO:0000256" key="4">
    <source>
        <dbReference type="ARBA" id="ARBA00013208"/>
    </source>
</evidence>
<dbReference type="GO" id="GO:0006465">
    <property type="term" value="P:signal peptide processing"/>
    <property type="evidence" value="ECO:0007669"/>
    <property type="project" value="InterPro"/>
</dbReference>
<dbReference type="NCBIfam" id="TIGR02227">
    <property type="entry name" value="sigpep_I_bact"/>
    <property type="match status" value="1"/>
</dbReference>
<dbReference type="InterPro" id="IPR000223">
    <property type="entry name" value="Pept_S26A_signal_pept_1"/>
</dbReference>
<dbReference type="InterPro" id="IPR019757">
    <property type="entry name" value="Pept_S26A_signal_pept_1_Lys-AS"/>
</dbReference>
<feature type="transmembrane region" description="Helical" evidence="6">
    <location>
        <begin position="12"/>
        <end position="31"/>
    </location>
</feature>
<sequence length="178" mass="20652">MKSNTKKEILSWVLTIGLAFIIAMLIRTYIFELVDVPTGSMLDTIQLNDKFVELKFIYRFEPIKRGDIVVFKYPDDPSVSFVKRVIGIGGDTIEIKNGILYRNGVPVKEPYLKEPMNKNETFGPYKVPPNHYFMLGDNRNQSLDSRYWKNKYVSRDAIMGKIVFRIWPLSRFGTMVGK</sequence>
<dbReference type="GO" id="GO:0004252">
    <property type="term" value="F:serine-type endopeptidase activity"/>
    <property type="evidence" value="ECO:0007669"/>
    <property type="project" value="InterPro"/>
</dbReference>